<reference evidence="4 5" key="1">
    <citation type="journal article" date="2013" name="Genome Announc.">
        <title>Draft Genome Sequence of Strain JLT2015T, Belonging to the Family Sphingomonadaceae of the Alphaproteobacteria.</title>
        <authorList>
            <person name="Tang K."/>
            <person name="Liu K."/>
            <person name="Li S."/>
            <person name="Jiao N."/>
        </authorList>
    </citation>
    <scope>NUCLEOTIDE SEQUENCE [LARGE SCALE GENOMIC DNA]</scope>
    <source>
        <strain evidence="4 5">JLT2015</strain>
    </source>
</reference>
<evidence type="ECO:0000256" key="2">
    <source>
        <dbReference type="RuleBase" id="RU004328"/>
    </source>
</evidence>
<evidence type="ECO:0000313" key="5">
    <source>
        <dbReference type="Proteomes" id="UP000011717"/>
    </source>
</evidence>
<dbReference type="SUPFAM" id="SSF55895">
    <property type="entry name" value="Ribonuclease Rh-like"/>
    <property type="match status" value="1"/>
</dbReference>
<dbReference type="GO" id="GO:0006401">
    <property type="term" value="P:RNA catabolic process"/>
    <property type="evidence" value="ECO:0007669"/>
    <property type="project" value="TreeGrafter"/>
</dbReference>
<dbReference type="GO" id="GO:0003723">
    <property type="term" value="F:RNA binding"/>
    <property type="evidence" value="ECO:0007669"/>
    <property type="project" value="InterPro"/>
</dbReference>
<dbReference type="Gene3D" id="3.90.730.10">
    <property type="entry name" value="Ribonuclease T2-like"/>
    <property type="match status" value="1"/>
</dbReference>
<comment type="caution">
    <text evidence="4">The sequence shown here is derived from an EMBL/GenBank/DDBJ whole genome shotgun (WGS) entry which is preliminary data.</text>
</comment>
<sequence length="254" mass="27147">MISRPPSLLATALGAALLLGGCDGLDGIAASAETAETAAQCFVPPDLAVATTATPPDRTPDAPATGHVLAMSWSPEFCRFRSDQPQHRGQCQDNRFGLIVHGLWPQAGRGPHPRACALAQPVPAPVLTAHYCMIPSAALMQHEWAAHGTCAWQEPDAYFADAAELWDRYRRPDLFRLSRQDGLSAGDVRSAFSRANPNVADAAIGLKINARGWLEEVYLCLDLDYAPRRCNAREAGPSAASGAGDKRRGAQRAP</sequence>
<evidence type="ECO:0000256" key="3">
    <source>
        <dbReference type="SAM" id="MobiDB-lite"/>
    </source>
</evidence>
<comment type="similarity">
    <text evidence="1 2">Belongs to the RNase T2 family.</text>
</comment>
<accession>M2TAL4</accession>
<dbReference type="GO" id="GO:0033897">
    <property type="term" value="F:ribonuclease T2 activity"/>
    <property type="evidence" value="ECO:0007669"/>
    <property type="project" value="InterPro"/>
</dbReference>
<dbReference type="InterPro" id="IPR001568">
    <property type="entry name" value="RNase_T2-like"/>
</dbReference>
<feature type="region of interest" description="Disordered" evidence="3">
    <location>
        <begin position="234"/>
        <end position="254"/>
    </location>
</feature>
<dbReference type="Pfam" id="PF00445">
    <property type="entry name" value="Ribonuclease_T2"/>
    <property type="match status" value="1"/>
</dbReference>
<dbReference type="PANTHER" id="PTHR11240:SF22">
    <property type="entry name" value="RIBONUCLEASE T2"/>
    <property type="match status" value="1"/>
</dbReference>
<proteinExistence type="inferred from homology"/>
<evidence type="ECO:0000313" key="4">
    <source>
        <dbReference type="EMBL" id="EMD83634.1"/>
    </source>
</evidence>
<evidence type="ECO:0000256" key="1">
    <source>
        <dbReference type="ARBA" id="ARBA00007469"/>
    </source>
</evidence>
<dbReference type="InterPro" id="IPR018188">
    <property type="entry name" value="RNase_T2_His_AS_1"/>
</dbReference>
<dbReference type="PANTHER" id="PTHR11240">
    <property type="entry name" value="RIBONUCLEASE T2"/>
    <property type="match status" value="1"/>
</dbReference>
<dbReference type="OrthoDB" id="4720638at2"/>
<gene>
    <name evidence="4" type="ORF">C725_0606</name>
</gene>
<dbReference type="PROSITE" id="PS51257">
    <property type="entry name" value="PROKAR_LIPOPROTEIN"/>
    <property type="match status" value="1"/>
</dbReference>
<name>M2TAL4_9SPHN</name>
<dbReference type="Proteomes" id="UP000011717">
    <property type="component" value="Unassembled WGS sequence"/>
</dbReference>
<dbReference type="AlphaFoldDB" id="M2TAL4"/>
<dbReference type="PROSITE" id="PS00530">
    <property type="entry name" value="RNASE_T2_1"/>
    <property type="match status" value="1"/>
</dbReference>
<protein>
    <submittedName>
        <fullName evidence="4">Ribonuclease T2 family protein</fullName>
    </submittedName>
</protein>
<dbReference type="InterPro" id="IPR036430">
    <property type="entry name" value="RNase_T2-like_sf"/>
</dbReference>
<keyword evidence="5" id="KW-1185">Reference proteome</keyword>
<dbReference type="RefSeq" id="WP_008600071.1">
    <property type="nucleotide sequence ID" value="NZ_AMRV01000002.1"/>
</dbReference>
<organism evidence="4 5">
    <name type="scientific">Pacificimonas flava</name>
    <dbReference type="NCBI Taxonomy" id="1234595"/>
    <lineage>
        <taxon>Bacteria</taxon>
        <taxon>Pseudomonadati</taxon>
        <taxon>Pseudomonadota</taxon>
        <taxon>Alphaproteobacteria</taxon>
        <taxon>Sphingomonadales</taxon>
        <taxon>Sphingosinicellaceae</taxon>
        <taxon>Pacificimonas</taxon>
    </lineage>
</organism>
<dbReference type="EMBL" id="AMRV01000002">
    <property type="protein sequence ID" value="EMD83634.1"/>
    <property type="molecule type" value="Genomic_DNA"/>
</dbReference>